<dbReference type="Gene3D" id="1.20.1090.10">
    <property type="entry name" value="Dehydroquinate synthase-like - alpha domain"/>
    <property type="match status" value="1"/>
</dbReference>
<dbReference type="PIRSF" id="PIRSF001455">
    <property type="entry name" value="DHQ_synth"/>
    <property type="match status" value="1"/>
</dbReference>
<comment type="cofactor">
    <cofactor evidence="2">
        <name>NAD(+)</name>
        <dbReference type="ChEBI" id="CHEBI:57540"/>
    </cofactor>
</comment>
<comment type="function">
    <text evidence="5">Catalyzes the conversion of 3-deoxy-D-arabino-heptulosonate 7-phosphate (DAHP) to dehydroquinate (DHQ).</text>
</comment>
<dbReference type="CDD" id="cd08195">
    <property type="entry name" value="DHQS"/>
    <property type="match status" value="1"/>
</dbReference>
<keyword evidence="18" id="KW-0456">Lyase</keyword>
<evidence type="ECO:0000256" key="9">
    <source>
        <dbReference type="ARBA" id="ARBA00013031"/>
    </source>
</evidence>
<evidence type="ECO:0000256" key="1">
    <source>
        <dbReference type="ARBA" id="ARBA00001393"/>
    </source>
</evidence>
<dbReference type="Pfam" id="PF24621">
    <property type="entry name" value="DHQS_C"/>
    <property type="match status" value="1"/>
</dbReference>
<keyword evidence="15" id="KW-0862">Zinc</keyword>
<proteinExistence type="inferred from homology"/>
<evidence type="ECO:0000313" key="24">
    <source>
        <dbReference type="Proteomes" id="UP000258476"/>
    </source>
</evidence>
<evidence type="ECO:0000256" key="5">
    <source>
        <dbReference type="ARBA" id="ARBA00003485"/>
    </source>
</evidence>
<evidence type="ECO:0000256" key="16">
    <source>
        <dbReference type="ARBA" id="ARBA00023027"/>
    </source>
</evidence>
<dbReference type="GO" id="GO:0008652">
    <property type="term" value="P:amino acid biosynthetic process"/>
    <property type="evidence" value="ECO:0007669"/>
    <property type="project" value="UniProtKB-KW"/>
</dbReference>
<evidence type="ECO:0000256" key="6">
    <source>
        <dbReference type="ARBA" id="ARBA00004496"/>
    </source>
</evidence>
<keyword evidence="12" id="KW-0028">Amino-acid biosynthesis</keyword>
<dbReference type="GO" id="GO:0009423">
    <property type="term" value="P:chorismate biosynthetic process"/>
    <property type="evidence" value="ECO:0007669"/>
    <property type="project" value="UniProtKB-UniRule"/>
</dbReference>
<dbReference type="InterPro" id="IPR050071">
    <property type="entry name" value="Dehydroquinate_synthase"/>
</dbReference>
<gene>
    <name evidence="23" type="primary">aroB</name>
    <name evidence="23" type="ORF">C834K_0747</name>
</gene>
<dbReference type="PANTHER" id="PTHR43622">
    <property type="entry name" value="3-DEHYDROQUINATE SYNTHASE"/>
    <property type="match status" value="1"/>
</dbReference>
<evidence type="ECO:0000256" key="2">
    <source>
        <dbReference type="ARBA" id="ARBA00001911"/>
    </source>
</evidence>
<dbReference type="Gene3D" id="3.40.50.1970">
    <property type="match status" value="1"/>
</dbReference>
<evidence type="ECO:0000256" key="10">
    <source>
        <dbReference type="ARBA" id="ARBA00017684"/>
    </source>
</evidence>
<dbReference type="RefSeq" id="WP_117274481.1">
    <property type="nucleotide sequence ID" value="NZ_LS992154.1"/>
</dbReference>
<dbReference type="AlphaFoldDB" id="A0A3B0PQ44"/>
<evidence type="ECO:0000256" key="11">
    <source>
        <dbReference type="ARBA" id="ARBA00022490"/>
    </source>
</evidence>
<evidence type="ECO:0000259" key="22">
    <source>
        <dbReference type="Pfam" id="PF24621"/>
    </source>
</evidence>
<dbReference type="Proteomes" id="UP000258476">
    <property type="component" value="Chromosome"/>
</dbReference>
<comment type="similarity">
    <text evidence="8">Belongs to the sugar phosphate cyclases superfamily. Dehydroquinate synthase family.</text>
</comment>
<dbReference type="KEGG" id="chla:C834K_0747"/>
<evidence type="ECO:0000256" key="7">
    <source>
        <dbReference type="ARBA" id="ARBA00004661"/>
    </source>
</evidence>
<dbReference type="InterPro" id="IPR030960">
    <property type="entry name" value="DHQS/DOIS_N"/>
</dbReference>
<dbReference type="InterPro" id="IPR056179">
    <property type="entry name" value="DHQS_C"/>
</dbReference>
<evidence type="ECO:0000256" key="13">
    <source>
        <dbReference type="ARBA" id="ARBA00022723"/>
    </source>
</evidence>
<dbReference type="NCBIfam" id="TIGR01357">
    <property type="entry name" value="aroB"/>
    <property type="match status" value="1"/>
</dbReference>
<keyword evidence="19" id="KW-0170">Cobalt</keyword>
<comment type="cofactor">
    <cofactor evidence="4">
        <name>Zn(2+)</name>
        <dbReference type="ChEBI" id="CHEBI:29105"/>
    </cofactor>
</comment>
<keyword evidence="14" id="KW-0547">Nucleotide-binding</keyword>
<evidence type="ECO:0000256" key="12">
    <source>
        <dbReference type="ARBA" id="ARBA00022605"/>
    </source>
</evidence>
<accession>A0A3B0PQ44</accession>
<evidence type="ECO:0000259" key="21">
    <source>
        <dbReference type="Pfam" id="PF01761"/>
    </source>
</evidence>
<feature type="domain" description="3-dehydroquinate synthase N-terminal" evidence="21">
    <location>
        <begin position="64"/>
        <end position="174"/>
    </location>
</feature>
<dbReference type="EMBL" id="LS992154">
    <property type="protein sequence ID" value="SYX09190.1"/>
    <property type="molecule type" value="Genomic_DNA"/>
</dbReference>
<evidence type="ECO:0000256" key="18">
    <source>
        <dbReference type="ARBA" id="ARBA00023239"/>
    </source>
</evidence>
<dbReference type="GO" id="GO:0000166">
    <property type="term" value="F:nucleotide binding"/>
    <property type="evidence" value="ECO:0007669"/>
    <property type="project" value="UniProtKB-KW"/>
</dbReference>
<dbReference type="GO" id="GO:0005737">
    <property type="term" value="C:cytoplasm"/>
    <property type="evidence" value="ECO:0007669"/>
    <property type="project" value="UniProtKB-SubCell"/>
</dbReference>
<evidence type="ECO:0000256" key="19">
    <source>
        <dbReference type="ARBA" id="ARBA00023285"/>
    </source>
</evidence>
<dbReference type="Pfam" id="PF01761">
    <property type="entry name" value="DHQ_synthase"/>
    <property type="match status" value="1"/>
</dbReference>
<keyword evidence="11" id="KW-0963">Cytoplasm</keyword>
<dbReference type="SUPFAM" id="SSF56796">
    <property type="entry name" value="Dehydroquinate synthase-like"/>
    <property type="match status" value="1"/>
</dbReference>
<dbReference type="GO" id="GO:0009073">
    <property type="term" value="P:aromatic amino acid family biosynthetic process"/>
    <property type="evidence" value="ECO:0007669"/>
    <property type="project" value="UniProtKB-KW"/>
</dbReference>
<comment type="subcellular location">
    <subcellularLocation>
        <location evidence="6">Cytoplasm</location>
    </subcellularLocation>
</comment>
<feature type="domain" description="3-dehydroquinate synthase C-terminal" evidence="22">
    <location>
        <begin position="177"/>
        <end position="306"/>
    </location>
</feature>
<evidence type="ECO:0000256" key="8">
    <source>
        <dbReference type="ARBA" id="ARBA00005412"/>
    </source>
</evidence>
<keyword evidence="13" id="KW-0479">Metal-binding</keyword>
<evidence type="ECO:0000256" key="15">
    <source>
        <dbReference type="ARBA" id="ARBA00022833"/>
    </source>
</evidence>
<evidence type="ECO:0000256" key="4">
    <source>
        <dbReference type="ARBA" id="ARBA00001947"/>
    </source>
</evidence>
<dbReference type="InterPro" id="IPR016037">
    <property type="entry name" value="DHQ_synth_AroB"/>
</dbReference>
<protein>
    <recommendedName>
        <fullName evidence="10 20">3-dehydroquinate synthase</fullName>
        <ecNumber evidence="9 20">4.2.3.4</ecNumber>
    </recommendedName>
</protein>
<keyword evidence="16" id="KW-0520">NAD</keyword>
<comment type="cofactor">
    <cofactor evidence="3">
        <name>Co(2+)</name>
        <dbReference type="ChEBI" id="CHEBI:48828"/>
    </cofactor>
</comment>
<comment type="pathway">
    <text evidence="7">Metabolic intermediate biosynthesis; chorismate biosynthesis; chorismate from D-erythrose 4-phosphate and phosphoenolpyruvate: step 2/7.</text>
</comment>
<evidence type="ECO:0000256" key="20">
    <source>
        <dbReference type="NCBIfam" id="TIGR01357"/>
    </source>
</evidence>
<reference evidence="24" key="1">
    <citation type="submission" date="2017-11" db="EMBL/GenBank/DDBJ databases">
        <authorList>
            <person name="Seth-Smith MB H."/>
        </authorList>
    </citation>
    <scope>NUCLEOTIDE SEQUENCE [LARGE SCALE GENOMIC DNA]</scope>
</reference>
<keyword evidence="24" id="KW-1185">Reference proteome</keyword>
<dbReference type="GO" id="GO:0003856">
    <property type="term" value="F:3-dehydroquinate synthase activity"/>
    <property type="evidence" value="ECO:0007669"/>
    <property type="project" value="UniProtKB-UniRule"/>
</dbReference>
<dbReference type="InterPro" id="IPR030963">
    <property type="entry name" value="DHQ_synth_fam"/>
</dbReference>
<organism evidence="23 24">
    <name type="scientific">Chlamydia poikilotherma</name>
    <dbReference type="NCBI Taxonomy" id="1967783"/>
    <lineage>
        <taxon>Bacteria</taxon>
        <taxon>Pseudomonadati</taxon>
        <taxon>Chlamydiota</taxon>
        <taxon>Chlamydiia</taxon>
        <taxon>Chlamydiales</taxon>
        <taxon>Chlamydiaceae</taxon>
        <taxon>Chlamydia/Chlamydophila group</taxon>
        <taxon>Chlamydia</taxon>
    </lineage>
</organism>
<sequence>MIENFISDPHNVKLVENFFNKKLFSSISTDFPIVIISDLHVAEEILPPILDFMDSLDYKVILLTFPPGEKNKTWEIFISLQNQLVDQDVSLGSTIIGIGGGIVLDMAGFLASTYCRGVQLFLIPTTMTAMIDASIGGKNGINLRGLKNRLGTFYPPKDVWICPEFLATLPRREWFHGISESIKHGCIADAYIWEFLHNYSDMLFSSREILNEFIKRNCMIKAAIVTKDPKDKNLRKILNFGHTIAHAIETLSKGYIPHGLAVSVGMMVEMKISLESGIMKNPYLIEQLYNLLKHFCLPTTFEELRSLIPQHLHNGFYNPENIIHTLGYDKKNLSKKALRMVMIEHLGRVAPYNGAYCATPKMDILYEVLKSECHVMCNN</sequence>
<name>A0A3B0PQ44_9CHLA</name>
<dbReference type="GO" id="GO:0046872">
    <property type="term" value="F:metal ion binding"/>
    <property type="evidence" value="ECO:0007669"/>
    <property type="project" value="UniProtKB-KW"/>
</dbReference>
<comment type="catalytic activity">
    <reaction evidence="1">
        <text>7-phospho-2-dehydro-3-deoxy-D-arabino-heptonate = 3-dehydroquinate + phosphate</text>
        <dbReference type="Rhea" id="RHEA:21968"/>
        <dbReference type="ChEBI" id="CHEBI:32364"/>
        <dbReference type="ChEBI" id="CHEBI:43474"/>
        <dbReference type="ChEBI" id="CHEBI:58394"/>
        <dbReference type="EC" id="4.2.3.4"/>
    </reaction>
</comment>
<dbReference type="FunFam" id="3.40.50.1970:FF:000007">
    <property type="entry name" value="Pentafunctional AROM polypeptide"/>
    <property type="match status" value="1"/>
</dbReference>
<keyword evidence="17" id="KW-0057">Aromatic amino acid biosynthesis</keyword>
<evidence type="ECO:0000256" key="14">
    <source>
        <dbReference type="ARBA" id="ARBA00022741"/>
    </source>
</evidence>
<dbReference type="OrthoDB" id="9806583at2"/>
<dbReference type="UniPathway" id="UPA00053">
    <property type="reaction ID" value="UER00085"/>
</dbReference>
<evidence type="ECO:0000313" key="23">
    <source>
        <dbReference type="EMBL" id="SYX09190.1"/>
    </source>
</evidence>
<evidence type="ECO:0000256" key="3">
    <source>
        <dbReference type="ARBA" id="ARBA00001941"/>
    </source>
</evidence>
<dbReference type="EC" id="4.2.3.4" evidence="9 20"/>
<dbReference type="PANTHER" id="PTHR43622:SF7">
    <property type="entry name" value="3-DEHYDROQUINATE SYNTHASE, CHLOROPLASTIC"/>
    <property type="match status" value="1"/>
</dbReference>
<evidence type="ECO:0000256" key="17">
    <source>
        <dbReference type="ARBA" id="ARBA00023141"/>
    </source>
</evidence>